<name>A0A1Y4SP65_9FIRM</name>
<protein>
    <recommendedName>
        <fullName evidence="1">DUF4351 domain-containing protein</fullName>
    </recommendedName>
</protein>
<reference evidence="2 3" key="1">
    <citation type="journal article" date="2018" name="BMC Genomics">
        <title>Whole genome sequencing and function prediction of 133 gut anaerobes isolated from chicken caecum in pure cultures.</title>
        <authorList>
            <person name="Medvecky M."/>
            <person name="Cejkova D."/>
            <person name="Polansky O."/>
            <person name="Karasova D."/>
            <person name="Kubasova T."/>
            <person name="Cizek A."/>
            <person name="Rychlik I."/>
        </authorList>
    </citation>
    <scope>NUCLEOTIDE SEQUENCE [LARGE SCALE GENOMIC DNA]</scope>
    <source>
        <strain evidence="2 3">An13</strain>
    </source>
</reference>
<sequence>MKKIFYIIYNEVNLNIKEKIDMCQAIRDYGKENLNKGKSIGRNEGIIQTLIRQLKSKLGYLSKDTLTTIQSCTQEQLDSLTVHIFDIDSEKDILHYLQ</sequence>
<feature type="domain" description="DUF4351" evidence="1">
    <location>
        <begin position="41"/>
        <end position="97"/>
    </location>
</feature>
<gene>
    <name evidence="2" type="ORF">B5E75_13675</name>
</gene>
<accession>A0A1Y4SP65</accession>
<keyword evidence="3" id="KW-1185">Reference proteome</keyword>
<proteinExistence type="predicted"/>
<dbReference type="AlphaFoldDB" id="A0A1Y4SP65"/>
<dbReference type="OrthoDB" id="1656137at2"/>
<organism evidence="2 3">
    <name type="scientific">Massilimicrobiota timonensis</name>
    <dbReference type="NCBI Taxonomy" id="1776392"/>
    <lineage>
        <taxon>Bacteria</taxon>
        <taxon>Bacillati</taxon>
        <taxon>Bacillota</taxon>
        <taxon>Erysipelotrichia</taxon>
        <taxon>Erysipelotrichales</taxon>
        <taxon>Erysipelotrichaceae</taxon>
        <taxon>Massilimicrobiota</taxon>
    </lineage>
</organism>
<dbReference type="Proteomes" id="UP000195305">
    <property type="component" value="Unassembled WGS sequence"/>
</dbReference>
<evidence type="ECO:0000313" key="2">
    <source>
        <dbReference type="EMBL" id="OUQ30771.1"/>
    </source>
</evidence>
<dbReference type="EMBL" id="NFLJ01000063">
    <property type="protein sequence ID" value="OUQ30771.1"/>
    <property type="molecule type" value="Genomic_DNA"/>
</dbReference>
<dbReference type="Pfam" id="PF14261">
    <property type="entry name" value="DUF4351"/>
    <property type="match status" value="1"/>
</dbReference>
<dbReference type="InterPro" id="IPR025587">
    <property type="entry name" value="DUF4351"/>
</dbReference>
<evidence type="ECO:0000259" key="1">
    <source>
        <dbReference type="Pfam" id="PF14261"/>
    </source>
</evidence>
<evidence type="ECO:0000313" key="3">
    <source>
        <dbReference type="Proteomes" id="UP000195305"/>
    </source>
</evidence>
<comment type="caution">
    <text evidence="2">The sequence shown here is derived from an EMBL/GenBank/DDBJ whole genome shotgun (WGS) entry which is preliminary data.</text>
</comment>